<feature type="region of interest" description="Disordered" evidence="1">
    <location>
        <begin position="39"/>
        <end position="76"/>
    </location>
</feature>
<evidence type="ECO:0000313" key="2">
    <source>
        <dbReference type="EMBL" id="CDW36210.1"/>
    </source>
</evidence>
<organism evidence="2">
    <name type="scientific">Lepeophtheirus salmonis</name>
    <name type="common">Salmon louse</name>
    <name type="synonym">Caligus salmonis</name>
    <dbReference type="NCBI Taxonomy" id="72036"/>
    <lineage>
        <taxon>Eukaryota</taxon>
        <taxon>Metazoa</taxon>
        <taxon>Ecdysozoa</taxon>
        <taxon>Arthropoda</taxon>
        <taxon>Crustacea</taxon>
        <taxon>Multicrustacea</taxon>
        <taxon>Hexanauplia</taxon>
        <taxon>Copepoda</taxon>
        <taxon>Siphonostomatoida</taxon>
        <taxon>Caligidae</taxon>
        <taxon>Lepeophtheirus</taxon>
    </lineage>
</organism>
<feature type="compositionally biased region" description="Low complexity" evidence="1">
    <location>
        <begin position="39"/>
        <end position="55"/>
    </location>
</feature>
<reference evidence="2" key="1">
    <citation type="submission" date="2014-05" db="EMBL/GenBank/DDBJ databases">
        <authorList>
            <person name="Chronopoulou M."/>
        </authorList>
    </citation>
    <scope>NUCLEOTIDE SEQUENCE</scope>
    <source>
        <tissue evidence="2">Whole organism</tissue>
    </source>
</reference>
<dbReference type="EMBL" id="HACA01018849">
    <property type="protein sequence ID" value="CDW36210.1"/>
    <property type="molecule type" value="Transcribed_RNA"/>
</dbReference>
<dbReference type="AlphaFoldDB" id="A0A0K2UDS3"/>
<evidence type="ECO:0000256" key="1">
    <source>
        <dbReference type="SAM" id="MobiDB-lite"/>
    </source>
</evidence>
<protein>
    <submittedName>
        <fullName evidence="2">Uncharacterized protein</fullName>
    </submittedName>
</protein>
<sequence length="95" mass="10019">MNLPRLLGAPLGGPLLLYPSRGGGPPRLLLSLSKRLGSSLGPSPRLLDPSLGGPPKLREPPSLGGPPLPLGFLESYPRESPLLSRSELLPRSRGR</sequence>
<accession>A0A0K2UDS3</accession>
<name>A0A0K2UDS3_LEPSM</name>
<proteinExistence type="predicted"/>